<keyword evidence="2" id="KW-1185">Reference proteome</keyword>
<sequence>MHWEFNNWDKLDYFIILYAKSQNFVSVICGSEYDNKVCRSHQYACEHQECNIIKNKTSIVENQWQTQSKHNGCRWQIHASCPKTTDASSYLNHAIFGEKELWALCHTSKIFTAGMQSIQRVEGQNAIIKNSVNSSTTLINLVKYINKQIGRASTFTWNFNSIEQADLIEQSDLNKEFNLTKESDINKILDNFVEDIVDAPATLVKELILTTEVELIHAVWE</sequence>
<protein>
    <submittedName>
        <fullName evidence="1">19562_t:CDS:1</fullName>
    </submittedName>
</protein>
<dbReference type="Proteomes" id="UP000789901">
    <property type="component" value="Unassembled WGS sequence"/>
</dbReference>
<reference evidence="1 2" key="1">
    <citation type="submission" date="2021-06" db="EMBL/GenBank/DDBJ databases">
        <authorList>
            <person name="Kallberg Y."/>
            <person name="Tangrot J."/>
            <person name="Rosling A."/>
        </authorList>
    </citation>
    <scope>NUCLEOTIDE SEQUENCE [LARGE SCALE GENOMIC DNA]</scope>
    <source>
        <strain evidence="1 2">120-4 pot B 10/14</strain>
    </source>
</reference>
<organism evidence="1 2">
    <name type="scientific">Gigaspora margarita</name>
    <dbReference type="NCBI Taxonomy" id="4874"/>
    <lineage>
        <taxon>Eukaryota</taxon>
        <taxon>Fungi</taxon>
        <taxon>Fungi incertae sedis</taxon>
        <taxon>Mucoromycota</taxon>
        <taxon>Glomeromycotina</taxon>
        <taxon>Glomeromycetes</taxon>
        <taxon>Diversisporales</taxon>
        <taxon>Gigasporaceae</taxon>
        <taxon>Gigaspora</taxon>
    </lineage>
</organism>
<proteinExistence type="predicted"/>
<accession>A0ABN7UU20</accession>
<dbReference type="EMBL" id="CAJVQB010006035">
    <property type="protein sequence ID" value="CAG8675885.1"/>
    <property type="molecule type" value="Genomic_DNA"/>
</dbReference>
<name>A0ABN7UU20_GIGMA</name>
<evidence type="ECO:0000313" key="1">
    <source>
        <dbReference type="EMBL" id="CAG8675885.1"/>
    </source>
</evidence>
<feature type="non-terminal residue" evidence="1">
    <location>
        <position position="221"/>
    </location>
</feature>
<evidence type="ECO:0000313" key="2">
    <source>
        <dbReference type="Proteomes" id="UP000789901"/>
    </source>
</evidence>
<comment type="caution">
    <text evidence="1">The sequence shown here is derived from an EMBL/GenBank/DDBJ whole genome shotgun (WGS) entry which is preliminary data.</text>
</comment>
<gene>
    <name evidence="1" type="ORF">GMARGA_LOCUS10688</name>
</gene>